<dbReference type="InterPro" id="IPR036352">
    <property type="entry name" value="Semap_dom_sf"/>
</dbReference>
<dbReference type="GO" id="GO:0005886">
    <property type="term" value="C:plasma membrane"/>
    <property type="evidence" value="ECO:0007669"/>
    <property type="project" value="TreeGrafter"/>
</dbReference>
<gene>
    <name evidence="10" type="ORF">NHX12_006013</name>
</gene>
<dbReference type="GO" id="GO:0043931">
    <property type="term" value="P:ossification involved in bone maturation"/>
    <property type="evidence" value="ECO:0007669"/>
    <property type="project" value="TreeGrafter"/>
</dbReference>
<evidence type="ECO:0000256" key="3">
    <source>
        <dbReference type="ARBA" id="ARBA00023136"/>
    </source>
</evidence>
<name>A0A9Q0ICH4_9TELE</name>
<evidence type="ECO:0000256" key="2">
    <source>
        <dbReference type="ARBA" id="ARBA00009492"/>
    </source>
</evidence>
<dbReference type="GO" id="GO:0000122">
    <property type="term" value="P:negative regulation of transcription by RNA polymerase II"/>
    <property type="evidence" value="ECO:0007669"/>
    <property type="project" value="TreeGrafter"/>
</dbReference>
<keyword evidence="3" id="KW-0472">Membrane</keyword>
<dbReference type="SUPFAM" id="SSF48726">
    <property type="entry name" value="Immunoglobulin"/>
    <property type="match status" value="1"/>
</dbReference>
<evidence type="ECO:0000256" key="7">
    <source>
        <dbReference type="SAM" id="SignalP"/>
    </source>
</evidence>
<dbReference type="GO" id="GO:0007411">
    <property type="term" value="P:axon guidance"/>
    <property type="evidence" value="ECO:0007669"/>
    <property type="project" value="TreeGrafter"/>
</dbReference>
<dbReference type="SMART" id="SM00423">
    <property type="entry name" value="PSI"/>
    <property type="match status" value="1"/>
</dbReference>
<dbReference type="Gene3D" id="2.60.40.10">
    <property type="entry name" value="Immunoglobulins"/>
    <property type="match status" value="1"/>
</dbReference>
<accession>A0A9Q0ICH4</accession>
<dbReference type="InterPro" id="IPR016201">
    <property type="entry name" value="PSI"/>
</dbReference>
<comment type="subcellular location">
    <subcellularLocation>
        <location evidence="1">Membrane</location>
    </subcellularLocation>
</comment>
<keyword evidence="11" id="KW-1185">Reference proteome</keyword>
<dbReference type="SUPFAM" id="SSF101912">
    <property type="entry name" value="Sema domain"/>
    <property type="match status" value="1"/>
</dbReference>
<keyword evidence="4" id="KW-1015">Disulfide bond</keyword>
<comment type="similarity">
    <text evidence="2">Belongs to the semaphorin family.</text>
</comment>
<dbReference type="SMART" id="SM00630">
    <property type="entry name" value="Sema"/>
    <property type="match status" value="1"/>
</dbReference>
<dbReference type="PANTHER" id="PTHR11036">
    <property type="entry name" value="SEMAPHORIN"/>
    <property type="match status" value="1"/>
</dbReference>
<dbReference type="EMBL" id="JANIIK010000112">
    <property type="protein sequence ID" value="KAJ3593679.1"/>
    <property type="molecule type" value="Genomic_DNA"/>
</dbReference>
<evidence type="ECO:0000256" key="5">
    <source>
        <dbReference type="ARBA" id="ARBA00023180"/>
    </source>
</evidence>
<dbReference type="InterPro" id="IPR013783">
    <property type="entry name" value="Ig-like_fold"/>
</dbReference>
<dbReference type="InterPro" id="IPR015943">
    <property type="entry name" value="WD40/YVTN_repeat-like_dom_sf"/>
</dbReference>
<dbReference type="Gene3D" id="3.30.1680.10">
    <property type="entry name" value="ligand-binding face of the semaphorins, domain 2"/>
    <property type="match status" value="1"/>
</dbReference>
<evidence type="ECO:0000313" key="10">
    <source>
        <dbReference type="EMBL" id="KAJ3593679.1"/>
    </source>
</evidence>
<evidence type="ECO:0000313" key="11">
    <source>
        <dbReference type="Proteomes" id="UP001148018"/>
    </source>
</evidence>
<dbReference type="OrthoDB" id="9988752at2759"/>
<evidence type="ECO:0000256" key="4">
    <source>
        <dbReference type="ARBA" id="ARBA00023157"/>
    </source>
</evidence>
<dbReference type="GO" id="GO:0071526">
    <property type="term" value="P:semaphorin-plexin signaling pathway"/>
    <property type="evidence" value="ECO:0007669"/>
    <property type="project" value="TreeGrafter"/>
</dbReference>
<dbReference type="GO" id="GO:0005615">
    <property type="term" value="C:extracellular space"/>
    <property type="evidence" value="ECO:0007669"/>
    <property type="project" value="TreeGrafter"/>
</dbReference>
<feature type="chain" id="PRO_5040222128" description="Sema domain-containing protein" evidence="7">
    <location>
        <begin position="18"/>
        <end position="655"/>
    </location>
</feature>
<evidence type="ECO:0000256" key="1">
    <source>
        <dbReference type="ARBA" id="ARBA00004370"/>
    </source>
</evidence>
<dbReference type="InterPro" id="IPR036179">
    <property type="entry name" value="Ig-like_dom_sf"/>
</dbReference>
<dbReference type="Proteomes" id="UP001148018">
    <property type="component" value="Unassembled WGS sequence"/>
</dbReference>
<dbReference type="InterPro" id="IPR007110">
    <property type="entry name" value="Ig-like_dom"/>
</dbReference>
<dbReference type="InterPro" id="IPR027231">
    <property type="entry name" value="Semaphorin"/>
</dbReference>
<dbReference type="SUPFAM" id="SSF103575">
    <property type="entry name" value="Plexin repeat"/>
    <property type="match status" value="1"/>
</dbReference>
<dbReference type="AlphaFoldDB" id="A0A9Q0ICH4"/>
<feature type="domain" description="Sema" evidence="9">
    <location>
        <begin position="1"/>
        <end position="465"/>
    </location>
</feature>
<dbReference type="InterPro" id="IPR002165">
    <property type="entry name" value="Plexin_repeat"/>
</dbReference>
<comment type="caution">
    <text evidence="6">Lacks conserved residue(s) required for the propagation of feature annotation.</text>
</comment>
<dbReference type="GO" id="GO:0045499">
    <property type="term" value="F:chemorepellent activity"/>
    <property type="evidence" value="ECO:0007669"/>
    <property type="project" value="TreeGrafter"/>
</dbReference>
<dbReference type="PROSITE" id="PS51004">
    <property type="entry name" value="SEMA"/>
    <property type="match status" value="1"/>
</dbReference>
<evidence type="ECO:0008006" key="12">
    <source>
        <dbReference type="Google" id="ProtNLM"/>
    </source>
</evidence>
<dbReference type="PANTHER" id="PTHR11036:SF144">
    <property type="entry name" value="SEMAPHORIN-7A-LIKE"/>
    <property type="match status" value="1"/>
</dbReference>
<keyword evidence="5" id="KW-0325">Glycoprotein</keyword>
<dbReference type="PROSITE" id="PS50835">
    <property type="entry name" value="IG_LIKE"/>
    <property type="match status" value="1"/>
</dbReference>
<dbReference type="Pfam" id="PF01437">
    <property type="entry name" value="PSI"/>
    <property type="match status" value="1"/>
</dbReference>
<feature type="domain" description="Ig-like" evidence="8">
    <location>
        <begin position="530"/>
        <end position="612"/>
    </location>
</feature>
<dbReference type="Pfam" id="PF01403">
    <property type="entry name" value="Sema"/>
    <property type="match status" value="1"/>
</dbReference>
<organism evidence="10 11">
    <name type="scientific">Muraenolepis orangiensis</name>
    <name type="common">Patagonian moray cod</name>
    <dbReference type="NCBI Taxonomy" id="630683"/>
    <lineage>
        <taxon>Eukaryota</taxon>
        <taxon>Metazoa</taxon>
        <taxon>Chordata</taxon>
        <taxon>Craniata</taxon>
        <taxon>Vertebrata</taxon>
        <taxon>Euteleostomi</taxon>
        <taxon>Actinopterygii</taxon>
        <taxon>Neopterygii</taxon>
        <taxon>Teleostei</taxon>
        <taxon>Neoteleostei</taxon>
        <taxon>Acanthomorphata</taxon>
        <taxon>Zeiogadaria</taxon>
        <taxon>Gadariae</taxon>
        <taxon>Gadiformes</taxon>
        <taxon>Muraenolepidoidei</taxon>
        <taxon>Muraenolepididae</taxon>
        <taxon>Muraenolepis</taxon>
    </lineage>
</organism>
<reference evidence="10" key="1">
    <citation type="submission" date="2022-07" db="EMBL/GenBank/DDBJ databases">
        <title>Chromosome-level genome of Muraenolepis orangiensis.</title>
        <authorList>
            <person name="Kim J."/>
        </authorList>
    </citation>
    <scope>NUCLEOTIDE SEQUENCE</scope>
    <source>
        <strain evidence="10">KU_S4_2022</strain>
        <tissue evidence="10">Muscle</tissue>
    </source>
</reference>
<dbReference type="InterPro" id="IPR001627">
    <property type="entry name" value="Semap_dom"/>
</dbReference>
<comment type="caution">
    <text evidence="10">The sequence shown here is derived from an EMBL/GenBank/DDBJ whole genome shotgun (WGS) entry which is preliminary data.</text>
</comment>
<dbReference type="Gene3D" id="2.130.10.10">
    <property type="entry name" value="YVTN repeat-like/Quinoprotein amine dehydrogenase"/>
    <property type="match status" value="1"/>
</dbReference>
<dbReference type="GO" id="GO:0030215">
    <property type="term" value="F:semaphorin receptor binding"/>
    <property type="evidence" value="ECO:0007669"/>
    <property type="project" value="InterPro"/>
</dbReference>
<evidence type="ECO:0000259" key="9">
    <source>
        <dbReference type="PROSITE" id="PS51004"/>
    </source>
</evidence>
<sequence length="655" mass="72780">MMRLFILCVLFPAKVLGIHRSADPRMVFTKTDMSLRKMCPPDSRRINQAHVQLVAYGSNSVLMNTGQDLYYLDFLKDQCHQIRKCGGARQDKSCNITVLHRRSGTNQVFLCESSETGTGCCNMEVSNRSGSADCTPSPSVNGIEDTIKEYVLEAGSPSVLIESSESEELFVTQSTTENTIGIYKFGLNRVRPTTPENALLAVEHQYLGLVASRKGDSTQDKLYAFFKEKNTDRGLECDVWLPFVAQVCMADKGGPKSKLQFQWTSQLKARLFCGNQARRSHYPELVNVAFYLKEDGAVSKVYGLFRNIWGNSAVCVYSIDDIKKVFKTSMFKGNKESIPDPRPGTCTQRLTSQDNLMKTLSFVQSYPEMEGRVFSMNGSDPLLVSHHHYTHIVLDTVHNERNDTLLYLSLESGKVHKVLDNRGEAFVIAEYSPFSNRTHILDILIHGPERKLYVSSSSEVVQVDVQSCERYGSHCENCVLARDPYCGWDNTLSQCVSATRKTLQDVEKGDHTICQLRVNRATGGAAPLRPYGRAATGSVPERTSLPLGCRYFLRCPVSSHKAEYTWHRPGNATTACSATEPVCVLLIDRMGPEEEGVYRCTADELGYTRIVAHFHLVYSAAPALGLYGGSSGQGVWRVVGVSFLAVAALLVLHSS</sequence>
<feature type="signal peptide" evidence="7">
    <location>
        <begin position="1"/>
        <end position="17"/>
    </location>
</feature>
<evidence type="ECO:0000259" key="8">
    <source>
        <dbReference type="PROSITE" id="PS50835"/>
    </source>
</evidence>
<evidence type="ECO:0000256" key="6">
    <source>
        <dbReference type="PROSITE-ProRule" id="PRU00352"/>
    </source>
</evidence>
<proteinExistence type="inferred from homology"/>
<dbReference type="GO" id="GO:0030335">
    <property type="term" value="P:positive regulation of cell migration"/>
    <property type="evidence" value="ECO:0007669"/>
    <property type="project" value="TreeGrafter"/>
</dbReference>
<dbReference type="GO" id="GO:0001755">
    <property type="term" value="P:neural crest cell migration"/>
    <property type="evidence" value="ECO:0007669"/>
    <property type="project" value="TreeGrafter"/>
</dbReference>
<protein>
    <recommendedName>
        <fullName evidence="12">Sema domain-containing protein</fullName>
    </recommendedName>
</protein>
<keyword evidence="7" id="KW-0732">Signal</keyword>